<gene>
    <name evidence="2" type="ORF">QEZ40_007325</name>
</gene>
<evidence type="ECO:0000313" key="3">
    <source>
        <dbReference type="Proteomes" id="UP001223390"/>
    </source>
</evidence>
<name>A0ABT7H6D1_9ACTN</name>
<organism evidence="2 3">
    <name type="scientific">Streptomyces katrae</name>
    <dbReference type="NCBI Taxonomy" id="68223"/>
    <lineage>
        <taxon>Bacteria</taxon>
        <taxon>Bacillati</taxon>
        <taxon>Actinomycetota</taxon>
        <taxon>Actinomycetes</taxon>
        <taxon>Kitasatosporales</taxon>
        <taxon>Streptomycetaceae</taxon>
        <taxon>Streptomyces</taxon>
    </lineage>
</organism>
<comment type="caution">
    <text evidence="2">The sequence shown here is derived from an EMBL/GenBank/DDBJ whole genome shotgun (WGS) entry which is preliminary data.</text>
</comment>
<keyword evidence="3" id="KW-1185">Reference proteome</keyword>
<protein>
    <submittedName>
        <fullName evidence="2">Uncharacterized protein</fullName>
    </submittedName>
</protein>
<proteinExistence type="predicted"/>
<accession>A0ABT7H6D1</accession>
<reference evidence="2 3" key="1">
    <citation type="submission" date="2023-05" db="EMBL/GenBank/DDBJ databases">
        <title>Sequencing and Assembly of Streptomyces sp. NP73.</title>
        <authorList>
            <person name="Konwar A.N."/>
            <person name="Saikia K."/>
            <person name="Thakur D."/>
        </authorList>
    </citation>
    <scope>NUCLEOTIDE SEQUENCE [LARGE SCALE GENOMIC DNA]</scope>
    <source>
        <strain evidence="2 3">NP73</strain>
    </source>
</reference>
<dbReference type="RefSeq" id="WP_285346543.1">
    <property type="nucleotide sequence ID" value="NZ_JASITI010000089.1"/>
</dbReference>
<evidence type="ECO:0000313" key="2">
    <source>
        <dbReference type="EMBL" id="MDK9501118.1"/>
    </source>
</evidence>
<dbReference type="EMBL" id="JASITI010000089">
    <property type="protein sequence ID" value="MDK9501118.1"/>
    <property type="molecule type" value="Genomic_DNA"/>
</dbReference>
<dbReference type="Proteomes" id="UP001223390">
    <property type="component" value="Unassembled WGS sequence"/>
</dbReference>
<feature type="region of interest" description="Disordered" evidence="1">
    <location>
        <begin position="1"/>
        <end position="23"/>
    </location>
</feature>
<evidence type="ECO:0000256" key="1">
    <source>
        <dbReference type="SAM" id="MobiDB-lite"/>
    </source>
</evidence>
<sequence length="49" mass="5331">MTDQHAALKSPDGPLPGLEGIPAPSEGLLKRAHAGWERFLDTFEEVTDE</sequence>